<evidence type="ECO:0000256" key="6">
    <source>
        <dbReference type="ARBA" id="ARBA00022695"/>
    </source>
</evidence>
<comment type="similarity">
    <text evidence="14">Belongs to the ribF family.</text>
</comment>
<dbReference type="CDD" id="cd02064">
    <property type="entry name" value="FAD_synthetase_N"/>
    <property type="match status" value="1"/>
</dbReference>
<dbReference type="PANTHER" id="PTHR22749">
    <property type="entry name" value="RIBOFLAVIN KINASE/FMN ADENYLYLTRANSFERASE"/>
    <property type="match status" value="1"/>
</dbReference>
<dbReference type="GO" id="GO:0008531">
    <property type="term" value="F:riboflavin kinase activity"/>
    <property type="evidence" value="ECO:0007669"/>
    <property type="project" value="UniProtKB-UniRule"/>
</dbReference>
<dbReference type="UniPathway" id="UPA00276">
    <property type="reaction ID" value="UER00406"/>
</dbReference>
<dbReference type="InterPro" id="IPR014729">
    <property type="entry name" value="Rossmann-like_a/b/a_fold"/>
</dbReference>
<dbReference type="Proteomes" id="UP000032534">
    <property type="component" value="Unassembled WGS sequence"/>
</dbReference>
<keyword evidence="10 14" id="KW-0067">ATP-binding</keyword>
<keyword evidence="6 14" id="KW-0548">Nucleotidyltransferase</keyword>
<dbReference type="InterPro" id="IPR015865">
    <property type="entry name" value="Riboflavin_kinase_bac/euk"/>
</dbReference>
<dbReference type="GO" id="GO:0009231">
    <property type="term" value="P:riboflavin biosynthetic process"/>
    <property type="evidence" value="ECO:0007669"/>
    <property type="project" value="InterPro"/>
</dbReference>
<evidence type="ECO:0000256" key="11">
    <source>
        <dbReference type="ARBA" id="ARBA00023268"/>
    </source>
</evidence>
<dbReference type="FunFam" id="3.40.50.620:FF:000021">
    <property type="entry name" value="Riboflavin biosynthesis protein"/>
    <property type="match status" value="1"/>
</dbReference>
<dbReference type="GO" id="GO:0005524">
    <property type="term" value="F:ATP binding"/>
    <property type="evidence" value="ECO:0007669"/>
    <property type="project" value="UniProtKB-UniRule"/>
</dbReference>
<organism evidence="16 17">
    <name type="scientific">Paenibacillus terrae</name>
    <dbReference type="NCBI Taxonomy" id="159743"/>
    <lineage>
        <taxon>Bacteria</taxon>
        <taxon>Bacillati</taxon>
        <taxon>Bacillota</taxon>
        <taxon>Bacilli</taxon>
        <taxon>Bacillales</taxon>
        <taxon>Paenibacillaceae</taxon>
        <taxon>Paenibacillus</taxon>
    </lineage>
</organism>
<dbReference type="Pfam" id="PF01687">
    <property type="entry name" value="Flavokinase"/>
    <property type="match status" value="1"/>
</dbReference>
<evidence type="ECO:0000313" key="16">
    <source>
        <dbReference type="EMBL" id="KJD46899.1"/>
    </source>
</evidence>
<dbReference type="PANTHER" id="PTHR22749:SF6">
    <property type="entry name" value="RIBOFLAVIN KINASE"/>
    <property type="match status" value="1"/>
</dbReference>
<sequence length="312" mass="35064">MITVSLSYPLSDELLHQWGRSQVTAIGQFDGLHLGHASVIRKAVELAREQKVPVSVMTFHPHPKEVMKKGDYEGYLTPLVDKQDILADMGVDVLYILRFDEDFSKVSPEAFITDILLPLQIQTAVVGFDFRFGYRGAGHEHTLRELGGERMSVHTVPPFELDGEKVSSSSIRRALQTGDLAHASRWLGRSYHIRGTVMDGEKRGRTIGFPTANLKLDDTYVIPVKGVYAVRALVGERWRSGVMNVGVKPTFHESVLNPSFEVHLFDFDQQIYGEPVLVELHHYIRPERKFSSVDELITQIGNDAQTAKKLLG</sequence>
<dbReference type="RefSeq" id="WP_044644835.1">
    <property type="nucleotide sequence ID" value="NZ_JTHP01000004.1"/>
</dbReference>
<dbReference type="SUPFAM" id="SSF52374">
    <property type="entry name" value="Nucleotidylyl transferase"/>
    <property type="match status" value="1"/>
</dbReference>
<evidence type="ECO:0000256" key="10">
    <source>
        <dbReference type="ARBA" id="ARBA00022840"/>
    </source>
</evidence>
<keyword evidence="4 14" id="KW-0288">FMN</keyword>
<dbReference type="OrthoDB" id="9803667at2"/>
<dbReference type="PIRSF" id="PIRSF004491">
    <property type="entry name" value="FAD_Synth"/>
    <property type="match status" value="1"/>
</dbReference>
<dbReference type="EC" id="2.7.1.26" evidence="14"/>
<dbReference type="Gene3D" id="3.40.50.620">
    <property type="entry name" value="HUPs"/>
    <property type="match status" value="1"/>
</dbReference>
<dbReference type="InterPro" id="IPR015864">
    <property type="entry name" value="FAD_synthase"/>
</dbReference>
<keyword evidence="17" id="KW-1185">Reference proteome</keyword>
<dbReference type="SUPFAM" id="SSF82114">
    <property type="entry name" value="Riboflavin kinase-like"/>
    <property type="match status" value="1"/>
</dbReference>
<comment type="pathway">
    <text evidence="2 14">Cofactor biosynthesis; FMN biosynthesis; FMN from riboflavin (ATP route): step 1/1.</text>
</comment>
<accession>A0A0D7X6R8</accession>
<protein>
    <recommendedName>
        <fullName evidence="14">Riboflavin biosynthesis protein</fullName>
    </recommendedName>
    <domain>
        <recommendedName>
            <fullName evidence="14">Riboflavin kinase</fullName>
            <ecNumber evidence="14">2.7.1.26</ecNumber>
        </recommendedName>
        <alternativeName>
            <fullName evidence="14">Flavokinase</fullName>
        </alternativeName>
    </domain>
    <domain>
        <recommendedName>
            <fullName evidence="14">FMN adenylyltransferase</fullName>
            <ecNumber evidence="14">2.7.7.2</ecNumber>
        </recommendedName>
        <alternativeName>
            <fullName evidence="14">FAD pyrophosphorylase</fullName>
        </alternativeName>
        <alternativeName>
            <fullName evidence="14">FAD synthase</fullName>
        </alternativeName>
    </domain>
</protein>
<dbReference type="Gene3D" id="2.40.30.30">
    <property type="entry name" value="Riboflavin kinase-like"/>
    <property type="match status" value="1"/>
</dbReference>
<evidence type="ECO:0000313" key="17">
    <source>
        <dbReference type="Proteomes" id="UP000032534"/>
    </source>
</evidence>
<dbReference type="InterPro" id="IPR002606">
    <property type="entry name" value="Riboflavin_kinase_bac"/>
</dbReference>
<evidence type="ECO:0000256" key="14">
    <source>
        <dbReference type="PIRNR" id="PIRNR004491"/>
    </source>
</evidence>
<keyword evidence="9 14" id="KW-0274">FAD</keyword>
<evidence type="ECO:0000256" key="1">
    <source>
        <dbReference type="ARBA" id="ARBA00004726"/>
    </source>
</evidence>
<proteinExistence type="inferred from homology"/>
<dbReference type="UniPathway" id="UPA00277">
    <property type="reaction ID" value="UER00407"/>
</dbReference>
<dbReference type="EC" id="2.7.7.2" evidence="14"/>
<dbReference type="EMBL" id="JTHP01000004">
    <property type="protein sequence ID" value="KJD46899.1"/>
    <property type="molecule type" value="Genomic_DNA"/>
</dbReference>
<feature type="domain" description="Riboflavin kinase" evidence="15">
    <location>
        <begin position="186"/>
        <end position="312"/>
    </location>
</feature>
<evidence type="ECO:0000256" key="7">
    <source>
        <dbReference type="ARBA" id="ARBA00022741"/>
    </source>
</evidence>
<dbReference type="InterPro" id="IPR023465">
    <property type="entry name" value="Riboflavin_kinase_dom_sf"/>
</dbReference>
<keyword evidence="3 14" id="KW-0285">Flavoprotein</keyword>
<evidence type="ECO:0000256" key="12">
    <source>
        <dbReference type="ARBA" id="ARBA00047880"/>
    </source>
</evidence>
<evidence type="ECO:0000256" key="2">
    <source>
        <dbReference type="ARBA" id="ARBA00005201"/>
    </source>
</evidence>
<dbReference type="NCBIfam" id="NF004162">
    <property type="entry name" value="PRK05627.1-5"/>
    <property type="match status" value="1"/>
</dbReference>
<comment type="caution">
    <text evidence="16">The sequence shown here is derived from an EMBL/GenBank/DDBJ whole genome shotgun (WGS) entry which is preliminary data.</text>
</comment>
<gene>
    <name evidence="16" type="ORF">QD47_03600</name>
</gene>
<evidence type="ECO:0000259" key="15">
    <source>
        <dbReference type="SMART" id="SM00904"/>
    </source>
</evidence>
<comment type="catalytic activity">
    <reaction evidence="13 14">
        <text>FMN + ATP + H(+) = FAD + diphosphate</text>
        <dbReference type="Rhea" id="RHEA:17237"/>
        <dbReference type="ChEBI" id="CHEBI:15378"/>
        <dbReference type="ChEBI" id="CHEBI:30616"/>
        <dbReference type="ChEBI" id="CHEBI:33019"/>
        <dbReference type="ChEBI" id="CHEBI:57692"/>
        <dbReference type="ChEBI" id="CHEBI:58210"/>
        <dbReference type="EC" id="2.7.7.2"/>
    </reaction>
</comment>
<dbReference type="NCBIfam" id="TIGR00083">
    <property type="entry name" value="ribF"/>
    <property type="match status" value="1"/>
</dbReference>
<dbReference type="NCBIfam" id="NF004160">
    <property type="entry name" value="PRK05627.1-3"/>
    <property type="match status" value="1"/>
</dbReference>
<comment type="pathway">
    <text evidence="1 14">Cofactor biosynthesis; FAD biosynthesis; FAD from FMN: step 1/1.</text>
</comment>
<dbReference type="AlphaFoldDB" id="A0A0D7X6R8"/>
<evidence type="ECO:0000256" key="4">
    <source>
        <dbReference type="ARBA" id="ARBA00022643"/>
    </source>
</evidence>
<dbReference type="SMART" id="SM00904">
    <property type="entry name" value="Flavokinase"/>
    <property type="match status" value="1"/>
</dbReference>
<keyword evidence="5 14" id="KW-0808">Transferase</keyword>
<evidence type="ECO:0000256" key="13">
    <source>
        <dbReference type="ARBA" id="ARBA00049494"/>
    </source>
</evidence>
<dbReference type="GO" id="GO:0009398">
    <property type="term" value="P:FMN biosynthetic process"/>
    <property type="evidence" value="ECO:0007669"/>
    <property type="project" value="UniProtKB-UniRule"/>
</dbReference>
<keyword evidence="7 14" id="KW-0547">Nucleotide-binding</keyword>
<evidence type="ECO:0000256" key="3">
    <source>
        <dbReference type="ARBA" id="ARBA00022630"/>
    </source>
</evidence>
<evidence type="ECO:0000256" key="5">
    <source>
        <dbReference type="ARBA" id="ARBA00022679"/>
    </source>
</evidence>
<dbReference type="PATRIC" id="fig|159743.3.peg.779"/>
<keyword evidence="11" id="KW-0511">Multifunctional enzyme</keyword>
<comment type="catalytic activity">
    <reaction evidence="12 14">
        <text>riboflavin + ATP = FMN + ADP + H(+)</text>
        <dbReference type="Rhea" id="RHEA:14357"/>
        <dbReference type="ChEBI" id="CHEBI:15378"/>
        <dbReference type="ChEBI" id="CHEBI:30616"/>
        <dbReference type="ChEBI" id="CHEBI:57986"/>
        <dbReference type="ChEBI" id="CHEBI:58210"/>
        <dbReference type="ChEBI" id="CHEBI:456216"/>
        <dbReference type="EC" id="2.7.1.26"/>
    </reaction>
</comment>
<dbReference type="InterPro" id="IPR023468">
    <property type="entry name" value="Riboflavin_kinase"/>
</dbReference>
<reference evidence="16 17" key="1">
    <citation type="submission" date="2014-11" db="EMBL/GenBank/DDBJ databases">
        <title>Draft Genome Sequences of Paenibacillus polymyxa NRRL B-30509 and Paenibacillus terrae NRRL B-30644, Strains from a Poultry Environment that Produce Tridecaptin A and Paenicidins.</title>
        <authorList>
            <person name="van Belkum M.J."/>
            <person name="Lohans C.T."/>
            <person name="Vederas J.C."/>
        </authorList>
    </citation>
    <scope>NUCLEOTIDE SEQUENCE [LARGE SCALE GENOMIC DNA]</scope>
    <source>
        <strain evidence="16 17">NRRL B-30644</strain>
    </source>
</reference>
<evidence type="ECO:0000256" key="9">
    <source>
        <dbReference type="ARBA" id="ARBA00022827"/>
    </source>
</evidence>
<keyword evidence="8 14" id="KW-0418">Kinase</keyword>
<dbReference type="GO" id="GO:0003919">
    <property type="term" value="F:FMN adenylyltransferase activity"/>
    <property type="evidence" value="ECO:0007669"/>
    <property type="project" value="UniProtKB-UniRule"/>
</dbReference>
<name>A0A0D7X6R8_9BACL</name>
<dbReference type="GO" id="GO:0006747">
    <property type="term" value="P:FAD biosynthetic process"/>
    <property type="evidence" value="ECO:0007669"/>
    <property type="project" value="UniProtKB-UniRule"/>
</dbReference>
<evidence type="ECO:0000256" key="8">
    <source>
        <dbReference type="ARBA" id="ARBA00022777"/>
    </source>
</evidence>
<dbReference type="Pfam" id="PF06574">
    <property type="entry name" value="FAD_syn"/>
    <property type="match status" value="1"/>
</dbReference>